<keyword evidence="3 5" id="KW-1133">Transmembrane helix</keyword>
<sequence length="330" mass="35056">MIAALRAQIAGTAEIDWRDPLRMSIAALLAYAAATALHLPEAFWAVLSALVVSRPHRGGTMQAGVGRFAGTLAGVAWAMVVAAGRHWMIEGWQVHEIWLLLALLAPLTALVAWRADYRTAPIAAVIVLSAAPHGDGAPLAAAALRLAEITLGAGTGMAVAWLLLPAGSLRRTETLAARLLDALAGLLEGEDPQGTAGRRPLDACRRLLQHLTAASRAAPWEGGDHARAEQLAALAARLHSDVAFLRRCLAAKATTTADEQRIEACRTALRSLAMLLRGQDPMPQPTPAVPSPQTTATGELLAMLEQDIAALARLVATPRRKKWRLPKQPR</sequence>
<evidence type="ECO:0000256" key="5">
    <source>
        <dbReference type="SAM" id="Phobius"/>
    </source>
</evidence>
<comment type="subcellular location">
    <subcellularLocation>
        <location evidence="1">Membrane</location>
        <topology evidence="1">Multi-pass membrane protein</topology>
    </subcellularLocation>
</comment>
<evidence type="ECO:0000313" key="7">
    <source>
        <dbReference type="EMBL" id="MFC3675468.1"/>
    </source>
</evidence>
<evidence type="ECO:0000256" key="3">
    <source>
        <dbReference type="ARBA" id="ARBA00022989"/>
    </source>
</evidence>
<keyword evidence="4 5" id="KW-0472">Membrane</keyword>
<keyword evidence="2 5" id="KW-0812">Transmembrane</keyword>
<evidence type="ECO:0000256" key="2">
    <source>
        <dbReference type="ARBA" id="ARBA00022692"/>
    </source>
</evidence>
<feature type="transmembrane region" description="Helical" evidence="5">
    <location>
        <begin position="149"/>
        <end position="169"/>
    </location>
</feature>
<dbReference type="EMBL" id="JBHRYJ010000001">
    <property type="protein sequence ID" value="MFC3675468.1"/>
    <property type="molecule type" value="Genomic_DNA"/>
</dbReference>
<evidence type="ECO:0000256" key="1">
    <source>
        <dbReference type="ARBA" id="ARBA00004141"/>
    </source>
</evidence>
<accession>A0ABV7VD90</accession>
<gene>
    <name evidence="7" type="ORF">ACFOOQ_07935</name>
</gene>
<organism evidence="7 8">
    <name type="scientific">Ferrovibrio xuzhouensis</name>
    <dbReference type="NCBI Taxonomy" id="1576914"/>
    <lineage>
        <taxon>Bacteria</taxon>
        <taxon>Pseudomonadati</taxon>
        <taxon>Pseudomonadota</taxon>
        <taxon>Alphaproteobacteria</taxon>
        <taxon>Rhodospirillales</taxon>
        <taxon>Rhodospirillaceae</taxon>
        <taxon>Ferrovibrio</taxon>
    </lineage>
</organism>
<feature type="transmembrane region" description="Helical" evidence="5">
    <location>
        <begin position="64"/>
        <end position="85"/>
    </location>
</feature>
<dbReference type="Proteomes" id="UP001595711">
    <property type="component" value="Unassembled WGS sequence"/>
</dbReference>
<name>A0ABV7VD90_9PROT</name>
<evidence type="ECO:0000256" key="4">
    <source>
        <dbReference type="ARBA" id="ARBA00023136"/>
    </source>
</evidence>
<evidence type="ECO:0000259" key="6">
    <source>
        <dbReference type="Pfam" id="PF13515"/>
    </source>
</evidence>
<dbReference type="RefSeq" id="WP_379724101.1">
    <property type="nucleotide sequence ID" value="NZ_JBHRYJ010000001.1"/>
</dbReference>
<protein>
    <submittedName>
        <fullName evidence="7">FUSC family protein</fullName>
    </submittedName>
</protein>
<feature type="transmembrane region" description="Helical" evidence="5">
    <location>
        <begin position="25"/>
        <end position="52"/>
    </location>
</feature>
<dbReference type="InterPro" id="IPR049453">
    <property type="entry name" value="Memb_transporter_dom"/>
</dbReference>
<feature type="transmembrane region" description="Helical" evidence="5">
    <location>
        <begin position="97"/>
        <end position="115"/>
    </location>
</feature>
<dbReference type="Pfam" id="PF13515">
    <property type="entry name" value="FUSC_2"/>
    <property type="match status" value="1"/>
</dbReference>
<feature type="domain" description="Integral membrane bound transporter" evidence="6">
    <location>
        <begin position="29"/>
        <end position="159"/>
    </location>
</feature>
<evidence type="ECO:0000313" key="8">
    <source>
        <dbReference type="Proteomes" id="UP001595711"/>
    </source>
</evidence>
<reference evidence="8" key="1">
    <citation type="journal article" date="2019" name="Int. J. Syst. Evol. Microbiol.">
        <title>The Global Catalogue of Microorganisms (GCM) 10K type strain sequencing project: providing services to taxonomists for standard genome sequencing and annotation.</title>
        <authorList>
            <consortium name="The Broad Institute Genomics Platform"/>
            <consortium name="The Broad Institute Genome Sequencing Center for Infectious Disease"/>
            <person name="Wu L."/>
            <person name="Ma J."/>
        </authorList>
    </citation>
    <scope>NUCLEOTIDE SEQUENCE [LARGE SCALE GENOMIC DNA]</scope>
    <source>
        <strain evidence="8">KCTC 42182</strain>
    </source>
</reference>
<keyword evidence="8" id="KW-1185">Reference proteome</keyword>
<proteinExistence type="predicted"/>
<comment type="caution">
    <text evidence="7">The sequence shown here is derived from an EMBL/GenBank/DDBJ whole genome shotgun (WGS) entry which is preliminary data.</text>
</comment>